<dbReference type="InterPro" id="IPR012337">
    <property type="entry name" value="RNaseH-like_sf"/>
</dbReference>
<dbReference type="AlphaFoldDB" id="A0A110BFC6"/>
<dbReference type="InterPro" id="IPR036397">
    <property type="entry name" value="RNaseH_sf"/>
</dbReference>
<feature type="region of interest" description="Disordered" evidence="1">
    <location>
        <begin position="613"/>
        <end position="674"/>
    </location>
</feature>
<dbReference type="InterPro" id="IPR001584">
    <property type="entry name" value="Integrase_cat-core"/>
</dbReference>
<dbReference type="PANTHER" id="PTHR35004:SF6">
    <property type="entry name" value="TRANSPOSASE"/>
    <property type="match status" value="1"/>
</dbReference>
<dbReference type="EMBL" id="FAUH01000035">
    <property type="protein sequence ID" value="CUU67564.1"/>
    <property type="molecule type" value="Genomic_DNA"/>
</dbReference>
<evidence type="ECO:0000259" key="2">
    <source>
        <dbReference type="PROSITE" id="PS50994"/>
    </source>
</evidence>
<evidence type="ECO:0000313" key="4">
    <source>
        <dbReference type="Proteomes" id="UP000182498"/>
    </source>
</evidence>
<dbReference type="PANTHER" id="PTHR35004">
    <property type="entry name" value="TRANSPOSASE RV3428C-RELATED"/>
    <property type="match status" value="1"/>
</dbReference>
<dbReference type="SUPFAM" id="SSF53098">
    <property type="entry name" value="Ribonuclease H-like"/>
    <property type="match status" value="1"/>
</dbReference>
<dbReference type="Proteomes" id="UP000182498">
    <property type="component" value="Unassembled WGS sequence"/>
</dbReference>
<feature type="domain" description="Integrase catalytic" evidence="2">
    <location>
        <begin position="249"/>
        <end position="479"/>
    </location>
</feature>
<evidence type="ECO:0000313" key="3">
    <source>
        <dbReference type="EMBL" id="CUU67564.1"/>
    </source>
</evidence>
<dbReference type="RefSeq" id="WP_073884838.1">
    <property type="nucleotide sequence ID" value="NZ_FAUH01000035.1"/>
</dbReference>
<gene>
    <name evidence="3" type="ORF">CVAR292_02928</name>
</gene>
<dbReference type="GO" id="GO:0003676">
    <property type="term" value="F:nucleic acid binding"/>
    <property type="evidence" value="ECO:0007669"/>
    <property type="project" value="InterPro"/>
</dbReference>
<proteinExistence type="predicted"/>
<sequence length="674" mass="74472">MKSVRLLDYISFDGTSWQVTDQNGALLTLTDLSNGNTRQITVADLLTEDSYTPDTPGRLPDLDATAVLDTLDEKARERTEFLHRHVYELINGVPPVVGDKPVASDPRFSLDIPMEHRIDAKLEQLASEGHPMGKRTLRRHLKNFRSLGIAGLVDHRRTQSSTVPGRTDPRVVALLEEEIAGQTNLSTGTRSRAIMRVTHAAQDNGWEVPSRATLYRILRKLERDRSPFGSATTRRSKSNRPDRAWGTRHPQRPGELVEIDSTPLDLMVIYPDGSTGRIDVTAAVDIATRTVLAVIARPVATKAVDAAVLLAKAMTPLTLQPGWPESLAYSRSILPTGMLPDDAEVSAQVAAKPVIVPESITMDRGKAFKSTTFLSACERLQINLTLAAPRTPTDKPHIESFFRGLRTGFVQHLDGYVGPNVVQRGKDPAEQAIWTMAEVQNLMDMWVVGVYQNRTQEGLRIAAMPKRKLTPNEMYAALASVAPQASVTFERDDYIALLPVAYRSIQPYGINFDGLHYTAPELAEYRGMSSGLPAPASGKWEVRYDPHRMTRIWVRDHVKGRWIEATWVMNAQVSAPFSQDVLTAAKRVLTRTDNQLAGKDVAEQINRILTTPATAKERSASKRSRTAKGSVPEELEVAASRPSGDDPAPLRAVADEPVPPTSPPRRVARRVDED</sequence>
<dbReference type="GO" id="GO:0015074">
    <property type="term" value="P:DNA integration"/>
    <property type="evidence" value="ECO:0007669"/>
    <property type="project" value="InterPro"/>
</dbReference>
<protein>
    <submittedName>
        <fullName evidence="3">Mu transposase, C-terminal/Integrase core domain</fullName>
    </submittedName>
</protein>
<dbReference type="PROSITE" id="PS50994">
    <property type="entry name" value="INTEGRASE"/>
    <property type="match status" value="1"/>
</dbReference>
<name>A0A110BFC6_9CORY</name>
<dbReference type="Pfam" id="PF09299">
    <property type="entry name" value="Mu-transpos_C"/>
    <property type="match status" value="1"/>
</dbReference>
<keyword evidence="4" id="KW-1185">Reference proteome</keyword>
<dbReference type="InterPro" id="IPR015378">
    <property type="entry name" value="Transposase-like_Mu_C"/>
</dbReference>
<reference evidence="4" key="1">
    <citation type="submission" date="2015-11" db="EMBL/GenBank/DDBJ databases">
        <authorList>
            <person name="Dugat-Bony E."/>
        </authorList>
    </citation>
    <scope>NUCLEOTIDE SEQUENCE [LARGE SCALE GENOMIC DNA]</scope>
    <source>
        <strain evidence="4">Mu292</strain>
    </source>
</reference>
<evidence type="ECO:0000256" key="1">
    <source>
        <dbReference type="SAM" id="MobiDB-lite"/>
    </source>
</evidence>
<dbReference type="Gene3D" id="3.30.420.10">
    <property type="entry name" value="Ribonuclease H-like superfamily/Ribonuclease H"/>
    <property type="match status" value="1"/>
</dbReference>
<accession>A0A110BFC6</accession>
<dbReference type="OrthoDB" id="52928at2"/>
<organism evidence="3 4">
    <name type="scientific">Corynebacterium variabile</name>
    <dbReference type="NCBI Taxonomy" id="1727"/>
    <lineage>
        <taxon>Bacteria</taxon>
        <taxon>Bacillati</taxon>
        <taxon>Actinomycetota</taxon>
        <taxon>Actinomycetes</taxon>
        <taxon>Mycobacteriales</taxon>
        <taxon>Corynebacteriaceae</taxon>
        <taxon>Corynebacterium</taxon>
    </lineage>
</organism>
<feature type="region of interest" description="Disordered" evidence="1">
    <location>
        <begin position="226"/>
        <end position="253"/>
    </location>
</feature>